<dbReference type="Proteomes" id="UP001291653">
    <property type="component" value="Unassembled WGS sequence"/>
</dbReference>
<feature type="domain" description="DUF6545" evidence="2">
    <location>
        <begin position="259"/>
        <end position="404"/>
    </location>
</feature>
<gene>
    <name evidence="3" type="ORF">SYYSPA8_27305</name>
</gene>
<keyword evidence="4" id="KW-1185">Reference proteome</keyword>
<evidence type="ECO:0000313" key="4">
    <source>
        <dbReference type="Proteomes" id="UP001291653"/>
    </source>
</evidence>
<feature type="transmembrane region" description="Helical" evidence="1">
    <location>
        <begin position="151"/>
        <end position="175"/>
    </location>
</feature>
<keyword evidence="1" id="KW-1133">Transmembrane helix</keyword>
<evidence type="ECO:0000313" key="3">
    <source>
        <dbReference type="EMBL" id="GLF98080.1"/>
    </source>
</evidence>
<feature type="transmembrane region" description="Helical" evidence="1">
    <location>
        <begin position="67"/>
        <end position="89"/>
    </location>
</feature>
<keyword evidence="1" id="KW-0812">Transmembrane</keyword>
<reference evidence="3 4" key="1">
    <citation type="submission" date="2022-10" db="EMBL/GenBank/DDBJ databases">
        <title>Draft genome sequence of Streptomyces sp. YSPA8.</title>
        <authorList>
            <person name="Moriuchi R."/>
            <person name="Dohra H."/>
            <person name="Yamamura H."/>
            <person name="Kodani S."/>
        </authorList>
    </citation>
    <scope>NUCLEOTIDE SEQUENCE [LARGE SCALE GENOMIC DNA]</scope>
    <source>
        <strain evidence="3 4">YSPA8</strain>
    </source>
</reference>
<dbReference type="InterPro" id="IPR046675">
    <property type="entry name" value="DUF6545"/>
</dbReference>
<dbReference type="Pfam" id="PF20182">
    <property type="entry name" value="DUF6545"/>
    <property type="match status" value="1"/>
</dbReference>
<dbReference type="EMBL" id="BSBI01000013">
    <property type="protein sequence ID" value="GLF98080.1"/>
    <property type="molecule type" value="Genomic_DNA"/>
</dbReference>
<protein>
    <submittedName>
        <fullName evidence="3">DUF2304 domain-containing protein</fullName>
    </submittedName>
</protein>
<evidence type="ECO:0000256" key="1">
    <source>
        <dbReference type="SAM" id="Phobius"/>
    </source>
</evidence>
<evidence type="ECO:0000259" key="2">
    <source>
        <dbReference type="Pfam" id="PF20182"/>
    </source>
</evidence>
<feature type="transmembrane region" description="Helical" evidence="1">
    <location>
        <begin position="110"/>
        <end position="131"/>
    </location>
</feature>
<feature type="transmembrane region" description="Helical" evidence="1">
    <location>
        <begin position="187"/>
        <end position="213"/>
    </location>
</feature>
<comment type="caution">
    <text evidence="3">The sequence shown here is derived from an EMBL/GenBank/DDBJ whole genome shotgun (WGS) entry which is preliminary data.</text>
</comment>
<keyword evidence="1" id="KW-0472">Membrane</keyword>
<dbReference type="RefSeq" id="WP_323450069.1">
    <property type="nucleotide sequence ID" value="NZ_BSBI01000013.1"/>
</dbReference>
<name>A0ABQ5P691_9ACTN</name>
<dbReference type="NCBIfam" id="NF042915">
    <property type="entry name" value="MAB_1171c_fam"/>
    <property type="match status" value="1"/>
</dbReference>
<feature type="transmembrane region" description="Helical" evidence="1">
    <location>
        <begin position="233"/>
        <end position="253"/>
    </location>
</feature>
<dbReference type="InterPro" id="IPR050039">
    <property type="entry name" value="MAB_1171c-like"/>
</dbReference>
<organism evidence="3 4">
    <name type="scientific">Streptomyces yaizuensis</name>
    <dbReference type="NCBI Taxonomy" id="2989713"/>
    <lineage>
        <taxon>Bacteria</taxon>
        <taxon>Bacillati</taxon>
        <taxon>Actinomycetota</taxon>
        <taxon>Actinomycetes</taxon>
        <taxon>Kitasatosporales</taxon>
        <taxon>Streptomycetaceae</taxon>
        <taxon>Streptomyces</taxon>
    </lineage>
</organism>
<proteinExistence type="predicted"/>
<accession>A0ABQ5P691</accession>
<sequence>MSDTIAYAVVALLLVQALLRSRSALRGDVRERSLWGAFAALAASWLSRTQPGRELVNSFGVTDLAYLVKHTLAIIGICVLLRYVTAVYRDADTASEVSRNIRVAATVHRIATRASLGTVALMTAVFFTGLSTPDPGASDHLMARHAGEPGLAVYMGLFYLYTASAAAVCAVQWGGARRHAPMRPLRIGLTMMSAGMVLLVGYALLRTAYVVLITITPVSEATAALQETVSDSMLYAGFLLYGIGAIAPAAYAANARYHTARSLSDLHTLWRDLALTAPDHVRHRPSRILGDTRIGAPLRRLRDITGHGESLSQHLHRFVTEIRDVIHELRRHAPEELAERALLRAEHDENLGEDTEIRAEAYWIRAARSTLGATPGLPAPFPFHPGTDLSDEIPHLRAVAAAYSRTSTRDAYSLLADPSAVTA</sequence>